<protein>
    <recommendedName>
        <fullName evidence="1">Aminoglycoside phosphotransferase domain-containing protein</fullName>
    </recommendedName>
</protein>
<name>A0A089LTG6_9BACL</name>
<evidence type="ECO:0000259" key="1">
    <source>
        <dbReference type="Pfam" id="PF01636"/>
    </source>
</evidence>
<dbReference type="Proteomes" id="UP000029507">
    <property type="component" value="Chromosome"/>
</dbReference>
<dbReference type="OrthoDB" id="9800774at2"/>
<reference evidence="2 3" key="1">
    <citation type="submission" date="2014-08" db="EMBL/GenBank/DDBJ databases">
        <title>Comparative genomics of the Paenibacillus odorifer group.</title>
        <authorList>
            <person name="den Bakker H.C."/>
            <person name="Tsai Y.-C."/>
            <person name="Martin N."/>
            <person name="Korlach J."/>
            <person name="Wiedmann M."/>
        </authorList>
    </citation>
    <scope>NUCLEOTIDE SEQUENCE [LARGE SCALE GENOMIC DNA]</scope>
    <source>
        <strain evidence="2 3">DSM 14472</strain>
    </source>
</reference>
<keyword evidence="3" id="KW-1185">Reference proteome</keyword>
<organism evidence="2 3">
    <name type="scientific">Paenibacillus stellifer</name>
    <dbReference type="NCBI Taxonomy" id="169760"/>
    <lineage>
        <taxon>Bacteria</taxon>
        <taxon>Bacillati</taxon>
        <taxon>Bacillota</taxon>
        <taxon>Bacilli</taxon>
        <taxon>Bacillales</taxon>
        <taxon>Paenibacillaceae</taxon>
        <taxon>Paenibacillus</taxon>
    </lineage>
</organism>
<sequence length="265" mass="29189">MKLLGQGRTASVHDYGKGKVVKLYQPEIPEEDADREWAASSLAFSLGIRTPKPYEIVRIEGRIGLVYQHISGVTLLDVIKGKPWAVSASAKSLAWVHAEIHSREGGGLREQKPMLADHISAAPLLTPEEKQRTLHHLDRLPAGYSLCHGDFHPDNVIVNDGSWIVDWMNGICGHPAGDAARTLLLLSIGSMPENTSRTISSLINLGRRRLKSAYLSQYLKASGLSYTSIDEWLLPVAAARLSEGIPEAEKEQLAKIVRERLTPDH</sequence>
<dbReference type="Gene3D" id="3.90.1200.10">
    <property type="match status" value="1"/>
</dbReference>
<evidence type="ECO:0000313" key="3">
    <source>
        <dbReference type="Proteomes" id="UP000029507"/>
    </source>
</evidence>
<dbReference type="InterPro" id="IPR011009">
    <property type="entry name" value="Kinase-like_dom_sf"/>
</dbReference>
<gene>
    <name evidence="2" type="ORF">PSTEL_18645</name>
</gene>
<dbReference type="Pfam" id="PF01636">
    <property type="entry name" value="APH"/>
    <property type="match status" value="1"/>
</dbReference>
<evidence type="ECO:0000313" key="2">
    <source>
        <dbReference type="EMBL" id="AIQ64831.1"/>
    </source>
</evidence>
<dbReference type="EMBL" id="CP009286">
    <property type="protein sequence ID" value="AIQ64831.1"/>
    <property type="molecule type" value="Genomic_DNA"/>
</dbReference>
<proteinExistence type="predicted"/>
<accession>A0A089LTG6</accession>
<dbReference type="AlphaFoldDB" id="A0A089LTG6"/>
<dbReference type="HOGENOM" id="CLU_083624_1_0_9"/>
<dbReference type="SUPFAM" id="SSF56112">
    <property type="entry name" value="Protein kinase-like (PK-like)"/>
    <property type="match status" value="1"/>
</dbReference>
<dbReference type="InterPro" id="IPR002575">
    <property type="entry name" value="Aminoglycoside_PTrfase"/>
</dbReference>
<dbReference type="KEGG" id="pste:PSTEL_18645"/>
<feature type="domain" description="Aminoglycoside phosphotransferase" evidence="1">
    <location>
        <begin position="14"/>
        <end position="184"/>
    </location>
</feature>
<dbReference type="STRING" id="169760.PSTEL_18645"/>